<keyword evidence="3 6" id="KW-0732">Signal</keyword>
<dbReference type="Pfam" id="PF13385">
    <property type="entry name" value="Laminin_G_3"/>
    <property type="match status" value="1"/>
</dbReference>
<dbReference type="Gene3D" id="2.60.120.260">
    <property type="entry name" value="Galactose-binding domain-like"/>
    <property type="match status" value="1"/>
</dbReference>
<evidence type="ECO:0000259" key="7">
    <source>
        <dbReference type="PROSITE" id="PS50022"/>
    </source>
</evidence>
<feature type="region of interest" description="Disordered" evidence="5">
    <location>
        <begin position="484"/>
        <end position="528"/>
    </location>
</feature>
<dbReference type="InterPro" id="IPR000421">
    <property type="entry name" value="FA58C"/>
</dbReference>
<dbReference type="InterPro" id="IPR059100">
    <property type="entry name" value="TSP3_bac"/>
</dbReference>
<evidence type="ECO:0000313" key="8">
    <source>
        <dbReference type="EMBL" id="GAA5484288.1"/>
    </source>
</evidence>
<evidence type="ECO:0000256" key="2">
    <source>
        <dbReference type="ARBA" id="ARBA00022525"/>
    </source>
</evidence>
<protein>
    <recommendedName>
        <fullName evidence="7">F5/8 type C domain-containing protein</fullName>
    </recommendedName>
</protein>
<organism evidence="8 9">
    <name type="scientific">Haloferula sargassicola</name>
    <dbReference type="NCBI Taxonomy" id="490096"/>
    <lineage>
        <taxon>Bacteria</taxon>
        <taxon>Pseudomonadati</taxon>
        <taxon>Verrucomicrobiota</taxon>
        <taxon>Verrucomicrobiia</taxon>
        <taxon>Verrucomicrobiales</taxon>
        <taxon>Verrucomicrobiaceae</taxon>
        <taxon>Haloferula</taxon>
    </lineage>
</organism>
<keyword evidence="9" id="KW-1185">Reference proteome</keyword>
<dbReference type="RefSeq" id="WP_353568385.1">
    <property type="nucleotide sequence ID" value="NZ_BAABRI010000023.1"/>
</dbReference>
<proteinExistence type="predicted"/>
<dbReference type="Pfam" id="PF18884">
    <property type="entry name" value="TSP3_bac"/>
    <property type="match status" value="3"/>
</dbReference>
<dbReference type="Pfam" id="PF15892">
    <property type="entry name" value="BNR_4"/>
    <property type="match status" value="1"/>
</dbReference>
<dbReference type="EMBL" id="BAABRI010000023">
    <property type="protein sequence ID" value="GAA5484288.1"/>
    <property type="molecule type" value="Genomic_DNA"/>
</dbReference>
<evidence type="ECO:0000256" key="6">
    <source>
        <dbReference type="SAM" id="SignalP"/>
    </source>
</evidence>
<dbReference type="Gene3D" id="2.60.120.200">
    <property type="match status" value="1"/>
</dbReference>
<dbReference type="InterPro" id="IPR008979">
    <property type="entry name" value="Galactose-bd-like_sf"/>
</dbReference>
<gene>
    <name evidence="8" type="ORF">Hsar01_03530</name>
</gene>
<accession>A0ABP9URW7</accession>
<feature type="signal peptide" evidence="6">
    <location>
        <begin position="1"/>
        <end position="18"/>
    </location>
</feature>
<dbReference type="InterPro" id="IPR013320">
    <property type="entry name" value="ConA-like_dom_sf"/>
</dbReference>
<reference evidence="8 9" key="1">
    <citation type="submission" date="2024-02" db="EMBL/GenBank/DDBJ databases">
        <title>Haloferula sargassicola NBRC 104335.</title>
        <authorList>
            <person name="Ichikawa N."/>
            <person name="Katano-Makiyama Y."/>
            <person name="Hidaka K."/>
        </authorList>
    </citation>
    <scope>NUCLEOTIDE SEQUENCE [LARGE SCALE GENOMIC DNA]</scope>
    <source>
        <strain evidence="8 9">NBRC 104335</strain>
    </source>
</reference>
<feature type="domain" description="F5/8 type C" evidence="7">
    <location>
        <begin position="258"/>
        <end position="405"/>
    </location>
</feature>
<dbReference type="Proteomes" id="UP001476282">
    <property type="component" value="Unassembled WGS sequence"/>
</dbReference>
<dbReference type="PROSITE" id="PS50022">
    <property type="entry name" value="FA58C_3"/>
    <property type="match status" value="1"/>
</dbReference>
<evidence type="ECO:0000256" key="5">
    <source>
        <dbReference type="SAM" id="MobiDB-lite"/>
    </source>
</evidence>
<evidence type="ECO:0000256" key="3">
    <source>
        <dbReference type="ARBA" id="ARBA00022729"/>
    </source>
</evidence>
<evidence type="ECO:0000256" key="1">
    <source>
        <dbReference type="ARBA" id="ARBA00004613"/>
    </source>
</evidence>
<dbReference type="SUPFAM" id="SSF49899">
    <property type="entry name" value="Concanavalin A-like lectins/glucanases"/>
    <property type="match status" value="1"/>
</dbReference>
<evidence type="ECO:0000313" key="9">
    <source>
        <dbReference type="Proteomes" id="UP001476282"/>
    </source>
</evidence>
<comment type="caution">
    <text evidence="8">The sequence shown here is derived from an EMBL/GenBank/DDBJ whole genome shotgun (WGS) entry which is preliminary data.</text>
</comment>
<keyword evidence="2" id="KW-0964">Secreted</keyword>
<sequence length="1120" mass="119447">MKFRPWFTLVFALPSALAAQGFSPYAPDAATVILYHMDESAGATVVTDAAGHFPGVSSAGETPWSVFDGANGITGFGAAGNNMSGTGIGIDANLDGVFRFDDNVSSPDRFDALAQLGAAFTLEAMIRVGSITTGSPQHLWGLDGSASRALQFRINGDGVLNFDPIDGGGAPVTFNLPSLTGPHAFVPNKWFHVAAVYDDGEVSLYWTRVDSGAAVANRVAVGTSRVAFQSDDSPLVFGNEGRSIGGMGEGLVGLLDEGRVSRIARADNEFIFDSVALLGASSYEGGSTNDPAKVLDGDLGTRWSAFGDGQWIAFDLGKPRRISSVEIAFYAGDLRTSTFDLETSSDGLVWTPVLVSQVSSGATQALEVFPLADLPVARYVRYLGHGNSVSGWNSLTEVKIQTTTVTDTDADGMPDSWEQQIVDADATDALVAIADVLPGGDFDGDDQTNLEEYYAGSNPIVFNAPGDSDNDGLPDGWEVIWFDSLSQGPAGDPDGDGFSNLEECEGGSDPTSPTSRPGDSDGDGLRDEWETSALGNLDGGAYDDPDSDGSTNLAEFIAGTDPLELVSKPSWNSPAVAYLGGSTVAANACIMPSSAIYGRAINGLSFQDQILYTFQGYQYTAFYDSNGTTQRVVLARRTIDGTTKGAWETFQTDSEFTHGDEEAWDAHNVVALGICETDGSLHLAWDHHGHTLRYRRSIAGLCTTNPAAWGAGMLQPEQDWLVAADETVTGVTYPQFVSKPDGGLALNWRTGASGNGDQVFCSYDPAAGHWSGTIRFLERTGDYNGSTSRCAYLNGFDYAPNGSIHVSWTWREGAGSSNHDICYAWSDDGGVRWKNTAGTVIADTSTGGGIDLNSAGIVIKPLDLNQLLINQQTQCVDSDGRVHVMMLHRREDPGFAFPNVTHQVYSTLGTAYYHYFLEPGTGKWQQRRIPPDRFPVGSRPAIGYDPAGNVYAAFVSYDVSTDVFPGYASGRLAIARASKESRYSDWKVLQTVEVPNAFTGEPLIDQPRLVHDRILSVYLQENSAASSSGATPLHVYEFAVGVGEPTGSGQSEISMLGDHLVVTTYGETGATYQLQTSPTLQADWTSLGESLGGNGGLLAVPDGSRRVARRRFYRFEVTSN</sequence>
<dbReference type="SUPFAM" id="SSF49785">
    <property type="entry name" value="Galactose-binding domain-like"/>
    <property type="match status" value="1"/>
</dbReference>
<keyword evidence="4" id="KW-0106">Calcium</keyword>
<dbReference type="Pfam" id="PF00754">
    <property type="entry name" value="F5_F8_type_C"/>
    <property type="match status" value="1"/>
</dbReference>
<evidence type="ECO:0000256" key="4">
    <source>
        <dbReference type="ARBA" id="ARBA00022837"/>
    </source>
</evidence>
<feature type="chain" id="PRO_5045083597" description="F5/8 type C domain-containing protein" evidence="6">
    <location>
        <begin position="19"/>
        <end position="1120"/>
    </location>
</feature>
<comment type="subcellular location">
    <subcellularLocation>
        <location evidence="1">Secreted</location>
    </subcellularLocation>
</comment>
<name>A0ABP9URW7_9BACT</name>